<feature type="transmembrane region" description="Helical" evidence="1">
    <location>
        <begin position="187"/>
        <end position="206"/>
    </location>
</feature>
<name>A0A9P6EP41_9AGAR</name>
<keyword evidence="1" id="KW-0472">Membrane</keyword>
<keyword evidence="1" id="KW-1133">Transmembrane helix</keyword>
<accession>A0A9P6EP41</accession>
<dbReference type="Proteomes" id="UP000807306">
    <property type="component" value="Unassembled WGS sequence"/>
</dbReference>
<feature type="transmembrane region" description="Helical" evidence="1">
    <location>
        <begin position="76"/>
        <end position="102"/>
    </location>
</feature>
<organism evidence="2 3">
    <name type="scientific">Crepidotus variabilis</name>
    <dbReference type="NCBI Taxonomy" id="179855"/>
    <lineage>
        <taxon>Eukaryota</taxon>
        <taxon>Fungi</taxon>
        <taxon>Dikarya</taxon>
        <taxon>Basidiomycota</taxon>
        <taxon>Agaricomycotina</taxon>
        <taxon>Agaricomycetes</taxon>
        <taxon>Agaricomycetidae</taxon>
        <taxon>Agaricales</taxon>
        <taxon>Agaricineae</taxon>
        <taxon>Crepidotaceae</taxon>
        <taxon>Crepidotus</taxon>
    </lineage>
</organism>
<dbReference type="OrthoDB" id="2279611at2759"/>
<evidence type="ECO:0000313" key="2">
    <source>
        <dbReference type="EMBL" id="KAF9532435.1"/>
    </source>
</evidence>
<evidence type="ECO:0000256" key="1">
    <source>
        <dbReference type="SAM" id="Phobius"/>
    </source>
</evidence>
<sequence length="228" mass="25144">MVSKKLMGVWAGLDFVLLASGILALVLSMVWRAPNVLMNLVLLPADLTAGTVLGVSLIVTFVISIAAIVQRNHVTIGLVILNYCLLIDSLMIVVIGTFVWWFTLQERANFHVVWQQASDAVRIDLQDKFKCCGYFGANDTVSIGGNFCVSQDFVNSLKPDNLNNFCVTPVTNFADSTLNNVFTTVTIVYGFMAVILCLLLATLCVIKKRQEDERFKKIDAKRGGRGFV</sequence>
<dbReference type="AlphaFoldDB" id="A0A9P6EP41"/>
<evidence type="ECO:0000313" key="3">
    <source>
        <dbReference type="Proteomes" id="UP000807306"/>
    </source>
</evidence>
<keyword evidence="1" id="KW-0812">Transmembrane</keyword>
<feature type="transmembrane region" description="Helical" evidence="1">
    <location>
        <begin position="48"/>
        <end position="69"/>
    </location>
</feature>
<protein>
    <submittedName>
        <fullName evidence="2">Tetraspanin Pls1 family</fullName>
    </submittedName>
</protein>
<keyword evidence="3" id="KW-1185">Reference proteome</keyword>
<reference evidence="2" key="1">
    <citation type="submission" date="2020-11" db="EMBL/GenBank/DDBJ databases">
        <authorList>
            <consortium name="DOE Joint Genome Institute"/>
            <person name="Ahrendt S."/>
            <person name="Riley R."/>
            <person name="Andreopoulos W."/>
            <person name="Labutti K."/>
            <person name="Pangilinan J."/>
            <person name="Ruiz-Duenas F.J."/>
            <person name="Barrasa J.M."/>
            <person name="Sanchez-Garcia M."/>
            <person name="Camarero S."/>
            <person name="Miyauchi S."/>
            <person name="Serrano A."/>
            <person name="Linde D."/>
            <person name="Babiker R."/>
            <person name="Drula E."/>
            <person name="Ayuso-Fernandez I."/>
            <person name="Pacheco R."/>
            <person name="Padilla G."/>
            <person name="Ferreira P."/>
            <person name="Barriuso J."/>
            <person name="Kellner H."/>
            <person name="Castanera R."/>
            <person name="Alfaro M."/>
            <person name="Ramirez L."/>
            <person name="Pisabarro A.G."/>
            <person name="Kuo A."/>
            <person name="Tritt A."/>
            <person name="Lipzen A."/>
            <person name="He G."/>
            <person name="Yan M."/>
            <person name="Ng V."/>
            <person name="Cullen D."/>
            <person name="Martin F."/>
            <person name="Rosso M.-N."/>
            <person name="Henrissat B."/>
            <person name="Hibbett D."/>
            <person name="Martinez A.T."/>
            <person name="Grigoriev I.V."/>
        </authorList>
    </citation>
    <scope>NUCLEOTIDE SEQUENCE</scope>
    <source>
        <strain evidence="2">CBS 506.95</strain>
    </source>
</reference>
<gene>
    <name evidence="2" type="ORF">CPB83DRAFT_903962</name>
</gene>
<proteinExistence type="predicted"/>
<dbReference type="EMBL" id="MU157832">
    <property type="protein sequence ID" value="KAF9532435.1"/>
    <property type="molecule type" value="Genomic_DNA"/>
</dbReference>
<comment type="caution">
    <text evidence="2">The sequence shown here is derived from an EMBL/GenBank/DDBJ whole genome shotgun (WGS) entry which is preliminary data.</text>
</comment>